<dbReference type="Pfam" id="PF13443">
    <property type="entry name" value="HTH_26"/>
    <property type="match status" value="1"/>
</dbReference>
<organism evidence="3">
    <name type="scientific">Planktothricoides raciborskii GIHE-MW2</name>
    <dbReference type="NCBI Taxonomy" id="2792601"/>
    <lineage>
        <taxon>Bacteria</taxon>
        <taxon>Bacillati</taxon>
        <taxon>Cyanobacteriota</taxon>
        <taxon>Cyanophyceae</taxon>
        <taxon>Oscillatoriophycideae</taxon>
        <taxon>Oscillatoriales</taxon>
        <taxon>Oscillatoriaceae</taxon>
        <taxon>Planktothricoides</taxon>
    </lineage>
</organism>
<evidence type="ECO:0000259" key="2">
    <source>
        <dbReference type="PROSITE" id="PS50943"/>
    </source>
</evidence>
<feature type="domain" description="HTH cro/C1-type" evidence="2">
    <location>
        <begin position="21"/>
        <end position="66"/>
    </location>
</feature>
<dbReference type="SUPFAM" id="SSF47413">
    <property type="entry name" value="lambda repressor-like DNA-binding domains"/>
    <property type="match status" value="1"/>
</dbReference>
<keyword evidence="1" id="KW-0175">Coiled coil</keyword>
<evidence type="ECO:0000313" key="3">
    <source>
        <dbReference type="EMBL" id="XCM34799.1"/>
    </source>
</evidence>
<dbReference type="PROSITE" id="PS50943">
    <property type="entry name" value="HTH_CROC1"/>
    <property type="match status" value="1"/>
</dbReference>
<dbReference type="AlphaFoldDB" id="A0AAU8J7W5"/>
<evidence type="ECO:0000256" key="1">
    <source>
        <dbReference type="SAM" id="Coils"/>
    </source>
</evidence>
<dbReference type="GO" id="GO:0003677">
    <property type="term" value="F:DNA binding"/>
    <property type="evidence" value="ECO:0007669"/>
    <property type="project" value="InterPro"/>
</dbReference>
<dbReference type="EMBL" id="CP159837">
    <property type="protein sequence ID" value="XCM34799.1"/>
    <property type="molecule type" value="Genomic_DNA"/>
</dbReference>
<dbReference type="InterPro" id="IPR001387">
    <property type="entry name" value="Cro/C1-type_HTH"/>
</dbReference>
<proteinExistence type="predicted"/>
<accession>A0AAU8J7W5</accession>
<dbReference type="RefSeq" id="WP_054466237.1">
    <property type="nucleotide sequence ID" value="NZ_CP159837.1"/>
</dbReference>
<dbReference type="CDD" id="cd00093">
    <property type="entry name" value="HTH_XRE"/>
    <property type="match status" value="1"/>
</dbReference>
<sequence>MSQTDYPERLQQLLPQVGLRSLRELSRQAGVSRWQVQQLREGKALQMRGESLLKLSAALQIPLADLLSQFGEVDLTPQKTKDATGKRDSYQAEYQRLKTEMAQQREVLMQEFQQSGLQMLESWLKQWPKAVYAAQQNPQLAAANLLPLMRPVEELVKQWGVEAIAEVGSQVAYDPRWHQLTQGTAEPGAMVTVKSPGYRQGDRLLYRTEVSP</sequence>
<gene>
    <name evidence="3" type="ORF">ABWT76_003434</name>
</gene>
<name>A0AAU8J7W5_9CYAN</name>
<protein>
    <submittedName>
        <fullName evidence="3">Helix-turn-helix domain-containing protein</fullName>
    </submittedName>
</protein>
<dbReference type="InterPro" id="IPR010982">
    <property type="entry name" value="Lambda_DNA-bd_dom_sf"/>
</dbReference>
<dbReference type="Gene3D" id="1.10.260.40">
    <property type="entry name" value="lambda repressor-like DNA-binding domains"/>
    <property type="match status" value="1"/>
</dbReference>
<dbReference type="SMART" id="SM00530">
    <property type="entry name" value="HTH_XRE"/>
    <property type="match status" value="1"/>
</dbReference>
<feature type="coiled-coil region" evidence="1">
    <location>
        <begin position="80"/>
        <end position="107"/>
    </location>
</feature>
<reference evidence="3" key="1">
    <citation type="submission" date="2024-07" db="EMBL/GenBank/DDBJ databases">
        <authorList>
            <person name="Kim Y.J."/>
            <person name="Jeong J.Y."/>
        </authorList>
    </citation>
    <scope>NUCLEOTIDE SEQUENCE</scope>
    <source>
        <strain evidence="3">GIHE-MW2</strain>
    </source>
</reference>